<dbReference type="InterPro" id="IPR010734">
    <property type="entry name" value="Copine_C"/>
</dbReference>
<accession>B0EBH3</accession>
<dbReference type="GO" id="GO:0005829">
    <property type="term" value="C:cytosol"/>
    <property type="evidence" value="ECO:0007669"/>
    <property type="project" value="UniProtKB-ARBA"/>
</dbReference>
<evidence type="ECO:0000259" key="1">
    <source>
        <dbReference type="SMART" id="SM00327"/>
    </source>
</evidence>
<dbReference type="GO" id="GO:0004842">
    <property type="term" value="F:ubiquitin-protein transferase activity"/>
    <property type="evidence" value="ECO:0007669"/>
    <property type="project" value="TreeGrafter"/>
</dbReference>
<dbReference type="EMBL" id="DS548599">
    <property type="protein sequence ID" value="EDR28130.1"/>
    <property type="molecule type" value="Genomic_DNA"/>
</dbReference>
<dbReference type="Gene3D" id="3.40.50.410">
    <property type="entry name" value="von Willebrand factor, type A domain"/>
    <property type="match status" value="1"/>
</dbReference>
<dbReference type="InterPro" id="IPR052079">
    <property type="entry name" value="E3_ligase/Copine_domain"/>
</dbReference>
<dbReference type="PANTHER" id="PTHR45751">
    <property type="entry name" value="COPINE FAMILY PROTEIN 1"/>
    <property type="match status" value="1"/>
</dbReference>
<protein>
    <submittedName>
        <fullName evidence="2">Copine, putative</fullName>
    </submittedName>
</protein>
<gene>
    <name evidence="2" type="ORF">EDI_153110</name>
</gene>
<feature type="domain" description="VWFA" evidence="1">
    <location>
        <begin position="37"/>
        <end position="226"/>
    </location>
</feature>
<dbReference type="InterPro" id="IPR036465">
    <property type="entry name" value="vWFA_dom_sf"/>
</dbReference>
<name>B0EBH3_ENTDS</name>
<organism evidence="3">
    <name type="scientific">Entamoeba dispar (strain ATCC PRA-260 / SAW760)</name>
    <dbReference type="NCBI Taxonomy" id="370354"/>
    <lineage>
        <taxon>Eukaryota</taxon>
        <taxon>Amoebozoa</taxon>
        <taxon>Evosea</taxon>
        <taxon>Archamoebae</taxon>
        <taxon>Mastigamoebida</taxon>
        <taxon>Entamoebidae</taxon>
        <taxon>Entamoeba</taxon>
    </lineage>
</organism>
<dbReference type="OrthoDB" id="5855668at2759"/>
<dbReference type="GO" id="GO:0016567">
    <property type="term" value="P:protein ubiquitination"/>
    <property type="evidence" value="ECO:0007669"/>
    <property type="project" value="TreeGrafter"/>
</dbReference>
<dbReference type="SMART" id="SM00327">
    <property type="entry name" value="VWA"/>
    <property type="match status" value="1"/>
</dbReference>
<dbReference type="AlphaFoldDB" id="B0EBH3"/>
<evidence type="ECO:0000313" key="2">
    <source>
        <dbReference type="EMBL" id="EDR28130.1"/>
    </source>
</evidence>
<evidence type="ECO:0000313" key="3">
    <source>
        <dbReference type="Proteomes" id="UP000008076"/>
    </source>
</evidence>
<proteinExistence type="predicted"/>
<sequence>MGNEQATPHKRLTDPIMTTYETLEDLQAALTKAGLESSNLIVGIDFTGSNASSGKRTYGRNMHTIDPANPNPYMRVMDIMGRALAPYDDDGLIPVFGFGDKRTQGKAVFDLSPEKKPFFGMAAAIEQYKKIVPSLTLSGPTSFAPLIKKAIEIVKETKQYHILVIICDGQVSDVDVNRKAIEEASNYPISIICVGVGDGPFGVMENFDDVVKNAKFDNFNFVNYYKVCEGHVENPDVAFACAAMNEIPEQYAIMKQLGYFDN</sequence>
<dbReference type="Proteomes" id="UP000008076">
    <property type="component" value="Unassembled WGS sequence"/>
</dbReference>
<dbReference type="RefSeq" id="XP_001735669.1">
    <property type="nucleotide sequence ID" value="XM_001735617.1"/>
</dbReference>
<keyword evidence="3" id="KW-1185">Reference proteome</keyword>
<dbReference type="Pfam" id="PF07002">
    <property type="entry name" value="Copine"/>
    <property type="match status" value="1"/>
</dbReference>
<dbReference type="OMA" id="MHEYDDQ"/>
<dbReference type="InterPro" id="IPR002035">
    <property type="entry name" value="VWF_A"/>
</dbReference>
<reference evidence="3" key="1">
    <citation type="submission" date="2007-12" db="EMBL/GenBank/DDBJ databases">
        <title>Annotation of Entamoeba dispar SAW760.</title>
        <authorList>
            <person name="Lorenzi H."/>
            <person name="Inman J."/>
            <person name="Schobel S."/>
            <person name="Amedeo P."/>
            <person name="Caler E."/>
        </authorList>
    </citation>
    <scope>NUCLEOTIDE SEQUENCE [LARGE SCALE GENOMIC DNA]</scope>
    <source>
        <strain evidence="3">ATCC PRA-260 / SAW760</strain>
    </source>
</reference>
<dbReference type="VEuPathDB" id="AmoebaDB:EDI_153110"/>
<dbReference type="GO" id="GO:0005634">
    <property type="term" value="C:nucleus"/>
    <property type="evidence" value="ECO:0007669"/>
    <property type="project" value="TreeGrafter"/>
</dbReference>
<dbReference type="KEGG" id="edi:EDI_153110"/>
<dbReference type="GeneID" id="5880628"/>
<dbReference type="PANTHER" id="PTHR45751:SF11">
    <property type="entry name" value="COPINE FAMILY PROTEIN 2"/>
    <property type="match status" value="1"/>
</dbReference>
<dbReference type="eggNOG" id="KOG1327">
    <property type="taxonomic scope" value="Eukaryota"/>
</dbReference>
<dbReference type="SUPFAM" id="SSF53300">
    <property type="entry name" value="vWA-like"/>
    <property type="match status" value="1"/>
</dbReference>